<sequence length="66" mass="6642">MRFSFGIRLLLVLMALLLAVIVGLAAGVLAHADGARLPACIARAAAACGVALTLFLLVLTSLGALP</sequence>
<keyword evidence="1" id="KW-0472">Membrane</keyword>
<keyword evidence="1" id="KW-0812">Transmembrane</keyword>
<comment type="caution">
    <text evidence="2">The sequence shown here is derived from an EMBL/GenBank/DDBJ whole genome shotgun (WGS) entry which is preliminary data.</text>
</comment>
<evidence type="ECO:0000313" key="2">
    <source>
        <dbReference type="EMBL" id="MEF3112396.1"/>
    </source>
</evidence>
<reference evidence="2 3" key="1">
    <citation type="submission" date="2023-08" db="EMBL/GenBank/DDBJ databases">
        <authorList>
            <person name="Sharma P."/>
            <person name="Verma V."/>
            <person name="Mohan M.K."/>
            <person name="Dubey A.K."/>
        </authorList>
    </citation>
    <scope>NUCLEOTIDE SEQUENCE [LARGE SCALE GENOMIC DNA]</scope>
    <source>
        <strain evidence="2 3">ADP4</strain>
    </source>
</reference>
<organism evidence="2 3">
    <name type="scientific">Streptomyces chrestomyceticus</name>
    <dbReference type="NCBI Taxonomy" id="68185"/>
    <lineage>
        <taxon>Bacteria</taxon>
        <taxon>Bacillati</taxon>
        <taxon>Actinomycetota</taxon>
        <taxon>Actinomycetes</taxon>
        <taxon>Kitasatosporales</taxon>
        <taxon>Streptomycetaceae</taxon>
        <taxon>Streptomyces</taxon>
    </lineage>
</organism>
<dbReference type="RefSeq" id="WP_331785393.1">
    <property type="nucleotide sequence ID" value="NZ_JAVFKM010000002.1"/>
</dbReference>
<evidence type="ECO:0000313" key="3">
    <source>
        <dbReference type="Proteomes" id="UP001348265"/>
    </source>
</evidence>
<evidence type="ECO:0000256" key="1">
    <source>
        <dbReference type="SAM" id="Phobius"/>
    </source>
</evidence>
<proteinExistence type="predicted"/>
<feature type="transmembrane region" description="Helical" evidence="1">
    <location>
        <begin position="42"/>
        <end position="65"/>
    </location>
</feature>
<keyword evidence="3" id="KW-1185">Reference proteome</keyword>
<keyword evidence="1" id="KW-1133">Transmembrane helix</keyword>
<dbReference type="Proteomes" id="UP001348265">
    <property type="component" value="Unassembled WGS sequence"/>
</dbReference>
<accession>A0ABU7WLL2</accession>
<dbReference type="EMBL" id="JAVFKM010000002">
    <property type="protein sequence ID" value="MEF3112396.1"/>
    <property type="molecule type" value="Genomic_DNA"/>
</dbReference>
<protein>
    <submittedName>
        <fullName evidence="2">Uncharacterized protein</fullName>
    </submittedName>
</protein>
<name>A0ABU7WLL2_9ACTN</name>
<gene>
    <name evidence="2" type="ORF">RB636_04165</name>
</gene>